<accession>A0ABQ9T6L4</accession>
<dbReference type="GeneID" id="85369582"/>
<name>A0ABQ9T6L4_9PEZI</name>
<organism evidence="1 2">
    <name type="scientific">Colletotrichum paranaense</name>
    <dbReference type="NCBI Taxonomy" id="1914294"/>
    <lineage>
        <taxon>Eukaryota</taxon>
        <taxon>Fungi</taxon>
        <taxon>Dikarya</taxon>
        <taxon>Ascomycota</taxon>
        <taxon>Pezizomycotina</taxon>
        <taxon>Sordariomycetes</taxon>
        <taxon>Hypocreomycetidae</taxon>
        <taxon>Glomerellales</taxon>
        <taxon>Glomerellaceae</taxon>
        <taxon>Colletotrichum</taxon>
        <taxon>Colletotrichum acutatum species complex</taxon>
    </lineage>
</organism>
<dbReference type="Proteomes" id="UP001241169">
    <property type="component" value="Unassembled WGS sequence"/>
</dbReference>
<comment type="caution">
    <text evidence="1">The sequence shown here is derived from an EMBL/GenBank/DDBJ whole genome shotgun (WGS) entry which is preliminary data.</text>
</comment>
<dbReference type="RefSeq" id="XP_060356540.1">
    <property type="nucleotide sequence ID" value="XM_060485683.1"/>
</dbReference>
<dbReference type="EMBL" id="MOPA01000001">
    <property type="protein sequence ID" value="KAK1547427.1"/>
    <property type="molecule type" value="Genomic_DNA"/>
</dbReference>
<reference evidence="1 2" key="1">
    <citation type="submission" date="2016-10" db="EMBL/GenBank/DDBJ databases">
        <title>The genome sequence of Colletotrichum fioriniae PJ7.</title>
        <authorList>
            <person name="Baroncelli R."/>
        </authorList>
    </citation>
    <scope>NUCLEOTIDE SEQUENCE [LARGE SCALE GENOMIC DNA]</scope>
    <source>
        <strain evidence="1 2">IMI 384185</strain>
    </source>
</reference>
<evidence type="ECO:0000313" key="2">
    <source>
        <dbReference type="Proteomes" id="UP001241169"/>
    </source>
</evidence>
<evidence type="ECO:0000313" key="1">
    <source>
        <dbReference type="EMBL" id="KAK1547427.1"/>
    </source>
</evidence>
<sequence>MTSRLQLEKHPVNTFGVGHLSCTRVGLQARG</sequence>
<protein>
    <submittedName>
        <fullName evidence="1">Uncharacterized protein</fullName>
    </submittedName>
</protein>
<keyword evidence="2" id="KW-1185">Reference proteome</keyword>
<proteinExistence type="predicted"/>
<gene>
    <name evidence="1" type="ORF">CPAR01_01394</name>
</gene>